<dbReference type="AlphaFoldDB" id="A0A3M7R577"/>
<keyword evidence="5" id="KW-1185">Reference proteome</keyword>
<reference evidence="4 5" key="1">
    <citation type="journal article" date="2018" name="Sci. Rep.">
        <title>Genomic signatures of local adaptation to the degree of environmental predictability in rotifers.</title>
        <authorList>
            <person name="Franch-Gras L."/>
            <person name="Hahn C."/>
            <person name="Garcia-Roger E.M."/>
            <person name="Carmona M.J."/>
            <person name="Serra M."/>
            <person name="Gomez A."/>
        </authorList>
    </citation>
    <scope>NUCLEOTIDE SEQUENCE [LARGE SCALE GENOMIC DNA]</scope>
    <source>
        <strain evidence="4">HYR1</strain>
    </source>
</reference>
<dbReference type="GO" id="GO:0008832">
    <property type="term" value="F:dGTPase activity"/>
    <property type="evidence" value="ECO:0007669"/>
    <property type="project" value="TreeGrafter"/>
</dbReference>
<dbReference type="InterPro" id="IPR050135">
    <property type="entry name" value="dGTPase-like"/>
</dbReference>
<dbReference type="InterPro" id="IPR003607">
    <property type="entry name" value="HD/PDEase_dom"/>
</dbReference>
<protein>
    <submittedName>
        <fullName evidence="4">Deoxynucleoside triphosphate triphosphohydrolase SAMHD1-like</fullName>
    </submittedName>
</protein>
<evidence type="ECO:0000313" key="4">
    <source>
        <dbReference type="EMBL" id="RNA18747.1"/>
    </source>
</evidence>
<feature type="domain" description="HD" evidence="3">
    <location>
        <begin position="54"/>
        <end position="187"/>
    </location>
</feature>
<evidence type="ECO:0000313" key="5">
    <source>
        <dbReference type="Proteomes" id="UP000276133"/>
    </source>
</evidence>
<gene>
    <name evidence="4" type="ORF">BpHYR1_033800</name>
</gene>
<dbReference type="PANTHER" id="PTHR11373">
    <property type="entry name" value="DEOXYNUCLEOSIDE TRIPHOSPHATE TRIPHOSPHOHYDROLASE"/>
    <property type="match status" value="1"/>
</dbReference>
<dbReference type="InterPro" id="IPR006674">
    <property type="entry name" value="HD_domain"/>
</dbReference>
<sequence length="504" mass="59698">MSQNFKIIKDSVHGLIDLKPLIVKIIDTPEFQRLRNIKQLETLCYIYPCAVHNRFEHSIGTSYLARLFVEQIKKNQPELKITQEEALCVEIAGLCHDLGHGPFSHLFEDLAKKIYHKHNPNGDQKDANKFFVHEDVSLLIFDRIYSSLKKDFEQEGLNEKFRELIKELIYPSSIDEIIKLQKKLKENGSDKAQIENQIEKLKTKFEEKLGISIDKSFLFEIVSNVRNKIDVDKWDYFARDSFHLGINNTFDYKRFIFSSRVMNPDNTLNQICVRDKELRNVYEMFRTREDLHRRAYQLPKSTGVKEMMVDILYELDDVFEFYETLSKINTKNGLDNYLDLDDRILCITQKSFNKFVKDENLQKNIQRAKDLIERLDKRKLYKEISIKIIDLNNVDEWNKEKIKKRLIEETGFTEDDICIIESKINFGSKENDPLENLEFFDKKFQIVNKELIGDFNSKMKPQNFQEARLILFVKNKNILSNSDLKNRLKESFEKIIDENVNDNI</sequence>
<evidence type="ECO:0000259" key="3">
    <source>
        <dbReference type="PROSITE" id="PS51831"/>
    </source>
</evidence>
<dbReference type="GO" id="GO:0005634">
    <property type="term" value="C:nucleus"/>
    <property type="evidence" value="ECO:0007669"/>
    <property type="project" value="TreeGrafter"/>
</dbReference>
<dbReference type="Pfam" id="PF01966">
    <property type="entry name" value="HD"/>
    <property type="match status" value="1"/>
</dbReference>
<dbReference type="SMART" id="SM00471">
    <property type="entry name" value="HDc"/>
    <property type="match status" value="1"/>
</dbReference>
<keyword evidence="4" id="KW-0378">Hydrolase</keyword>
<dbReference type="PROSITE" id="PS51831">
    <property type="entry name" value="HD"/>
    <property type="match status" value="1"/>
</dbReference>
<accession>A0A3M7R577</accession>
<dbReference type="CDD" id="cd00077">
    <property type="entry name" value="HDc"/>
    <property type="match status" value="1"/>
</dbReference>
<feature type="coiled-coil region" evidence="2">
    <location>
        <begin position="177"/>
        <end position="211"/>
    </location>
</feature>
<dbReference type="EMBL" id="REGN01004177">
    <property type="protein sequence ID" value="RNA18747.1"/>
    <property type="molecule type" value="Genomic_DNA"/>
</dbReference>
<dbReference type="PANTHER" id="PTHR11373:SF4">
    <property type="entry name" value="DEOXYNUCLEOSIDE TRIPHOSPHATE TRIPHOSPHOHYDROLASE SAMHD1"/>
    <property type="match status" value="1"/>
</dbReference>
<dbReference type="OrthoDB" id="9991235at2759"/>
<keyword evidence="2" id="KW-0175">Coiled coil</keyword>
<dbReference type="SUPFAM" id="SSF109604">
    <property type="entry name" value="HD-domain/PDEase-like"/>
    <property type="match status" value="1"/>
</dbReference>
<comment type="similarity">
    <text evidence="1">Belongs to the SAMHD1 family.</text>
</comment>
<dbReference type="GO" id="GO:0006203">
    <property type="term" value="P:dGTP catabolic process"/>
    <property type="evidence" value="ECO:0007669"/>
    <property type="project" value="TreeGrafter"/>
</dbReference>
<dbReference type="Proteomes" id="UP000276133">
    <property type="component" value="Unassembled WGS sequence"/>
</dbReference>
<evidence type="ECO:0000256" key="2">
    <source>
        <dbReference type="SAM" id="Coils"/>
    </source>
</evidence>
<comment type="caution">
    <text evidence="4">The sequence shown here is derived from an EMBL/GenBank/DDBJ whole genome shotgun (WGS) entry which is preliminary data.</text>
</comment>
<proteinExistence type="inferred from homology"/>
<name>A0A3M7R577_BRAPC</name>
<organism evidence="4 5">
    <name type="scientific">Brachionus plicatilis</name>
    <name type="common">Marine rotifer</name>
    <name type="synonym">Brachionus muelleri</name>
    <dbReference type="NCBI Taxonomy" id="10195"/>
    <lineage>
        <taxon>Eukaryota</taxon>
        <taxon>Metazoa</taxon>
        <taxon>Spiralia</taxon>
        <taxon>Gnathifera</taxon>
        <taxon>Rotifera</taxon>
        <taxon>Eurotatoria</taxon>
        <taxon>Monogononta</taxon>
        <taxon>Pseudotrocha</taxon>
        <taxon>Ploima</taxon>
        <taxon>Brachionidae</taxon>
        <taxon>Brachionus</taxon>
    </lineage>
</organism>
<dbReference type="Gene3D" id="1.10.3210.10">
    <property type="entry name" value="Hypothetical protein af1432"/>
    <property type="match status" value="1"/>
</dbReference>
<dbReference type="STRING" id="10195.A0A3M7R577"/>
<evidence type="ECO:0000256" key="1">
    <source>
        <dbReference type="ARBA" id="ARBA00005776"/>
    </source>
</evidence>